<dbReference type="AlphaFoldDB" id="A0A9P3LKZ3"/>
<name>A0A9P3LKZ3_9APHY</name>
<dbReference type="OrthoDB" id="660550at2759"/>
<evidence type="ECO:0000256" key="2">
    <source>
        <dbReference type="ARBA" id="ARBA00022750"/>
    </source>
</evidence>
<dbReference type="Proteomes" id="UP000703269">
    <property type="component" value="Unassembled WGS sequence"/>
</dbReference>
<dbReference type="CDD" id="cd05471">
    <property type="entry name" value="pepsin_like"/>
    <property type="match status" value="1"/>
</dbReference>
<feature type="domain" description="Peptidase A1" evidence="5">
    <location>
        <begin position="53"/>
        <end position="375"/>
    </location>
</feature>
<dbReference type="EMBL" id="BPQB01000096">
    <property type="protein sequence ID" value="GJE98860.1"/>
    <property type="molecule type" value="Genomic_DNA"/>
</dbReference>
<comment type="caution">
    <text evidence="6">The sequence shown here is derived from an EMBL/GenBank/DDBJ whole genome shotgun (WGS) entry which is preliminary data.</text>
</comment>
<feature type="active site" evidence="3">
    <location>
        <position position="257"/>
    </location>
</feature>
<sequence length="385" mass="39696">MNLTGTKTVLERDQIRAKGLRAGRSAKIPSGTSEAEAAASTVGVPATNLATIYTAQLNVGNPARPFNLIIDTGSSNTWVGADEENPFRPSGTTKQTGELVEVTYGSGFVLGTVVDDQVAMGDLVISGQTIGSALLSEGFQGVDGIVGIGPTDLTEDTTTAGGTVPTVTDNAFSQGLIPVKEIGISFVPTNSTAAVDTGVTNGQLTFGGIDPSAFTGDITFVPVTSTSPSSEFVGIDQSITFGTANTPVLAQTAGIADTGTTLILIASDAFATYQTLTGGVMDETVGLLSITPAQFANLQSLFFNIGGTAFELTPNAQIFPRTLNTAIGGTADDIFLIVSDLGTESGSGMDFINGFAFLERFFFVWDSGTPRVGFAETPFTFAEIN</sequence>
<dbReference type="PROSITE" id="PS51767">
    <property type="entry name" value="PEPTIDASE_A1"/>
    <property type="match status" value="1"/>
</dbReference>
<dbReference type="InterPro" id="IPR001969">
    <property type="entry name" value="Aspartic_peptidase_AS"/>
</dbReference>
<evidence type="ECO:0000256" key="4">
    <source>
        <dbReference type="RuleBase" id="RU000454"/>
    </source>
</evidence>
<dbReference type="InterPro" id="IPR021109">
    <property type="entry name" value="Peptidase_aspartic_dom_sf"/>
</dbReference>
<dbReference type="GO" id="GO:0006508">
    <property type="term" value="P:proteolysis"/>
    <property type="evidence" value="ECO:0007669"/>
    <property type="project" value="UniProtKB-KW"/>
</dbReference>
<protein>
    <submittedName>
        <fullName evidence="6">A1 family peptidase</fullName>
    </submittedName>
</protein>
<gene>
    <name evidence="6" type="ORF">PsYK624_150970</name>
</gene>
<keyword evidence="2 4" id="KW-0064">Aspartyl protease</keyword>
<accession>A0A9P3LKZ3</accession>
<evidence type="ECO:0000259" key="5">
    <source>
        <dbReference type="PROSITE" id="PS51767"/>
    </source>
</evidence>
<proteinExistence type="inferred from homology"/>
<dbReference type="Pfam" id="PF00026">
    <property type="entry name" value="Asp"/>
    <property type="match status" value="1"/>
</dbReference>
<evidence type="ECO:0000313" key="7">
    <source>
        <dbReference type="Proteomes" id="UP000703269"/>
    </source>
</evidence>
<evidence type="ECO:0000256" key="3">
    <source>
        <dbReference type="PIRSR" id="PIRSR601461-1"/>
    </source>
</evidence>
<evidence type="ECO:0000313" key="6">
    <source>
        <dbReference type="EMBL" id="GJE98860.1"/>
    </source>
</evidence>
<keyword evidence="7" id="KW-1185">Reference proteome</keyword>
<dbReference type="SUPFAM" id="SSF50630">
    <property type="entry name" value="Acid proteases"/>
    <property type="match status" value="1"/>
</dbReference>
<evidence type="ECO:0000256" key="1">
    <source>
        <dbReference type="ARBA" id="ARBA00007447"/>
    </source>
</evidence>
<organism evidence="6 7">
    <name type="scientific">Phanerochaete sordida</name>
    <dbReference type="NCBI Taxonomy" id="48140"/>
    <lineage>
        <taxon>Eukaryota</taxon>
        <taxon>Fungi</taxon>
        <taxon>Dikarya</taxon>
        <taxon>Basidiomycota</taxon>
        <taxon>Agaricomycotina</taxon>
        <taxon>Agaricomycetes</taxon>
        <taxon>Polyporales</taxon>
        <taxon>Phanerochaetaceae</taxon>
        <taxon>Phanerochaete</taxon>
    </lineage>
</organism>
<keyword evidence="4" id="KW-0378">Hydrolase</keyword>
<dbReference type="PANTHER" id="PTHR47966">
    <property type="entry name" value="BETA-SITE APP-CLEAVING ENZYME, ISOFORM A-RELATED"/>
    <property type="match status" value="1"/>
</dbReference>
<dbReference type="GO" id="GO:0004190">
    <property type="term" value="F:aspartic-type endopeptidase activity"/>
    <property type="evidence" value="ECO:0007669"/>
    <property type="project" value="UniProtKB-KW"/>
</dbReference>
<comment type="similarity">
    <text evidence="1 4">Belongs to the peptidase A1 family.</text>
</comment>
<feature type="active site" evidence="3">
    <location>
        <position position="71"/>
    </location>
</feature>
<dbReference type="PROSITE" id="PS00141">
    <property type="entry name" value="ASP_PROTEASE"/>
    <property type="match status" value="2"/>
</dbReference>
<reference evidence="6 7" key="1">
    <citation type="submission" date="2021-08" db="EMBL/GenBank/DDBJ databases">
        <title>Draft Genome Sequence of Phanerochaete sordida strain YK-624.</title>
        <authorList>
            <person name="Mori T."/>
            <person name="Dohra H."/>
            <person name="Suzuki T."/>
            <person name="Kawagishi H."/>
            <person name="Hirai H."/>
        </authorList>
    </citation>
    <scope>NUCLEOTIDE SEQUENCE [LARGE SCALE GENOMIC DNA]</scope>
    <source>
        <strain evidence="6 7">YK-624</strain>
    </source>
</reference>
<dbReference type="PANTHER" id="PTHR47966:SF51">
    <property type="entry name" value="BETA-SITE APP-CLEAVING ENZYME, ISOFORM A-RELATED"/>
    <property type="match status" value="1"/>
</dbReference>
<dbReference type="InterPro" id="IPR033121">
    <property type="entry name" value="PEPTIDASE_A1"/>
</dbReference>
<dbReference type="PRINTS" id="PR00792">
    <property type="entry name" value="PEPSIN"/>
</dbReference>
<dbReference type="InterPro" id="IPR001461">
    <property type="entry name" value="Aspartic_peptidase_A1"/>
</dbReference>
<keyword evidence="4" id="KW-0645">Protease</keyword>
<dbReference type="Gene3D" id="2.40.70.10">
    <property type="entry name" value="Acid Proteases"/>
    <property type="match status" value="2"/>
</dbReference>
<dbReference type="InterPro" id="IPR034164">
    <property type="entry name" value="Pepsin-like_dom"/>
</dbReference>